<organism evidence="1 2">
    <name type="scientific">Candidatus Collierbacteria bacterium RIFOXYB1_FULL_49_13</name>
    <dbReference type="NCBI Taxonomy" id="1817728"/>
    <lineage>
        <taxon>Bacteria</taxon>
        <taxon>Candidatus Collieribacteriota</taxon>
    </lineage>
</organism>
<name>A0A1F5FG69_9BACT</name>
<comment type="caution">
    <text evidence="1">The sequence shown here is derived from an EMBL/GenBank/DDBJ whole genome shotgun (WGS) entry which is preliminary data.</text>
</comment>
<dbReference type="EMBL" id="MFAM01000039">
    <property type="protein sequence ID" value="OGD78668.1"/>
    <property type="molecule type" value="Genomic_DNA"/>
</dbReference>
<sequence length="132" mass="16069">MRTTSNTFRNVFNDPLCRYYGLNRLRQNDPAAKFIMECLWYLWGQYEDYTRRCEADDIALGVAIMAERVKFGHQEVSDAKLVAETARWLCKLYRVRMGYWFFFSYTAPRREYDEYKRIMWRWVSVARELANK</sequence>
<protein>
    <submittedName>
        <fullName evidence="1">Uncharacterized protein</fullName>
    </submittedName>
</protein>
<gene>
    <name evidence="1" type="ORF">A2368_02020</name>
</gene>
<evidence type="ECO:0000313" key="1">
    <source>
        <dbReference type="EMBL" id="OGD78668.1"/>
    </source>
</evidence>
<dbReference type="AlphaFoldDB" id="A0A1F5FG69"/>
<proteinExistence type="predicted"/>
<dbReference type="Proteomes" id="UP000176682">
    <property type="component" value="Unassembled WGS sequence"/>
</dbReference>
<reference evidence="1 2" key="1">
    <citation type="journal article" date="2016" name="Nat. Commun.">
        <title>Thousands of microbial genomes shed light on interconnected biogeochemical processes in an aquifer system.</title>
        <authorList>
            <person name="Anantharaman K."/>
            <person name="Brown C.T."/>
            <person name="Hug L.A."/>
            <person name="Sharon I."/>
            <person name="Castelle C.J."/>
            <person name="Probst A.J."/>
            <person name="Thomas B.C."/>
            <person name="Singh A."/>
            <person name="Wilkins M.J."/>
            <person name="Karaoz U."/>
            <person name="Brodie E.L."/>
            <person name="Williams K.H."/>
            <person name="Hubbard S.S."/>
            <person name="Banfield J.F."/>
        </authorList>
    </citation>
    <scope>NUCLEOTIDE SEQUENCE [LARGE SCALE GENOMIC DNA]</scope>
</reference>
<evidence type="ECO:0000313" key="2">
    <source>
        <dbReference type="Proteomes" id="UP000176682"/>
    </source>
</evidence>
<accession>A0A1F5FG69</accession>